<dbReference type="Proteomes" id="UP001519460">
    <property type="component" value="Unassembled WGS sequence"/>
</dbReference>
<gene>
    <name evidence="1" type="ORF">BaRGS_00028853</name>
</gene>
<organism evidence="1 2">
    <name type="scientific">Batillaria attramentaria</name>
    <dbReference type="NCBI Taxonomy" id="370345"/>
    <lineage>
        <taxon>Eukaryota</taxon>
        <taxon>Metazoa</taxon>
        <taxon>Spiralia</taxon>
        <taxon>Lophotrochozoa</taxon>
        <taxon>Mollusca</taxon>
        <taxon>Gastropoda</taxon>
        <taxon>Caenogastropoda</taxon>
        <taxon>Sorbeoconcha</taxon>
        <taxon>Cerithioidea</taxon>
        <taxon>Batillariidae</taxon>
        <taxon>Batillaria</taxon>
    </lineage>
</organism>
<dbReference type="AlphaFoldDB" id="A0ABD0JZ79"/>
<name>A0ABD0JZ79_9CAEN</name>
<proteinExistence type="predicted"/>
<evidence type="ECO:0000313" key="2">
    <source>
        <dbReference type="Proteomes" id="UP001519460"/>
    </source>
</evidence>
<keyword evidence="2" id="KW-1185">Reference proteome</keyword>
<dbReference type="EMBL" id="JACVVK020000293">
    <property type="protein sequence ID" value="KAK7479863.1"/>
    <property type="molecule type" value="Genomic_DNA"/>
</dbReference>
<comment type="caution">
    <text evidence="1">The sequence shown here is derived from an EMBL/GenBank/DDBJ whole genome shotgun (WGS) entry which is preliminary data.</text>
</comment>
<protein>
    <submittedName>
        <fullName evidence="1">Uncharacterized protein</fullName>
    </submittedName>
</protein>
<accession>A0ABD0JZ79</accession>
<reference evidence="1 2" key="1">
    <citation type="journal article" date="2023" name="Sci. Data">
        <title>Genome assembly of the Korean intertidal mud-creeper Batillaria attramentaria.</title>
        <authorList>
            <person name="Patra A.K."/>
            <person name="Ho P.T."/>
            <person name="Jun S."/>
            <person name="Lee S.J."/>
            <person name="Kim Y."/>
            <person name="Won Y.J."/>
        </authorList>
    </citation>
    <scope>NUCLEOTIDE SEQUENCE [LARGE SCALE GENOMIC DNA]</scope>
    <source>
        <strain evidence="1">Wonlab-2016</strain>
    </source>
</reference>
<evidence type="ECO:0000313" key="1">
    <source>
        <dbReference type="EMBL" id="KAK7479863.1"/>
    </source>
</evidence>
<sequence>MVPHLLLNLTDCFTAAHDSLKKKPEHLRMVLVLATRHVVLGLTSGRMEERVGGQEGDVAVDVVVAFGLFLLLLPSSCVSSAVCERSQ</sequence>
<feature type="non-terminal residue" evidence="1">
    <location>
        <position position="87"/>
    </location>
</feature>